<dbReference type="AlphaFoldDB" id="A0A8H6FCJ0"/>
<accession>A0A8H6FCJ0</accession>
<evidence type="ECO:0000313" key="2">
    <source>
        <dbReference type="Proteomes" id="UP000593566"/>
    </source>
</evidence>
<sequence>MEGLLGCAIVAVIFRSRWGGNQDPRTQLHKETSIEGDIGDNKFRASDTLCNRAVDIFFSKALVIEVSGDKAVLFRRQDLWAPRRE</sequence>
<evidence type="ECO:0000313" key="1">
    <source>
        <dbReference type="EMBL" id="KAF6223325.1"/>
    </source>
</evidence>
<comment type="caution">
    <text evidence="1">The sequence shown here is derived from an EMBL/GenBank/DDBJ whole genome shotgun (WGS) entry which is preliminary data.</text>
</comment>
<name>A0A8H6FCJ0_9LECA</name>
<reference evidence="1 2" key="1">
    <citation type="journal article" date="2020" name="Genomics">
        <title>Complete, high-quality genomes from long-read metagenomic sequencing of two wolf lichen thalli reveals enigmatic genome architecture.</title>
        <authorList>
            <person name="McKenzie S.K."/>
            <person name="Walston R.F."/>
            <person name="Allen J.L."/>
        </authorList>
    </citation>
    <scope>NUCLEOTIDE SEQUENCE [LARGE SCALE GENOMIC DNA]</scope>
    <source>
        <strain evidence="1">WasteWater1</strain>
    </source>
</reference>
<dbReference type="GeneID" id="59328586"/>
<organism evidence="1 2">
    <name type="scientific">Letharia lupina</name>
    <dbReference type="NCBI Taxonomy" id="560253"/>
    <lineage>
        <taxon>Eukaryota</taxon>
        <taxon>Fungi</taxon>
        <taxon>Dikarya</taxon>
        <taxon>Ascomycota</taxon>
        <taxon>Pezizomycotina</taxon>
        <taxon>Lecanoromycetes</taxon>
        <taxon>OSLEUM clade</taxon>
        <taxon>Lecanoromycetidae</taxon>
        <taxon>Lecanorales</taxon>
        <taxon>Lecanorineae</taxon>
        <taxon>Parmeliaceae</taxon>
        <taxon>Letharia</taxon>
    </lineage>
</organism>
<dbReference type="RefSeq" id="XP_037152542.1">
    <property type="nucleotide sequence ID" value="XM_037291107.1"/>
</dbReference>
<dbReference type="Proteomes" id="UP000593566">
    <property type="component" value="Unassembled WGS sequence"/>
</dbReference>
<protein>
    <submittedName>
        <fullName evidence="1">Uncharacterized protein</fullName>
    </submittedName>
</protein>
<gene>
    <name evidence="1" type="ORF">HO133_000167</name>
</gene>
<keyword evidence="2" id="KW-1185">Reference proteome</keyword>
<proteinExistence type="predicted"/>
<dbReference type="EMBL" id="JACCJB010000010">
    <property type="protein sequence ID" value="KAF6223325.1"/>
    <property type="molecule type" value="Genomic_DNA"/>
</dbReference>